<feature type="chain" id="PRO_5043532256" evidence="1">
    <location>
        <begin position="26"/>
        <end position="130"/>
    </location>
</feature>
<keyword evidence="4" id="KW-1185">Reference proteome</keyword>
<evidence type="ECO:0000256" key="1">
    <source>
        <dbReference type="SAM" id="SignalP"/>
    </source>
</evidence>
<comment type="caution">
    <text evidence="3">The sequence shown here is derived from an EMBL/GenBank/DDBJ whole genome shotgun (WGS) entry which is preliminary data.</text>
</comment>
<proteinExistence type="predicted"/>
<sequence length="130" mass="14304">MPARQALRKASLLAMLALTAASALAQPAASPQGACTPETCTLQDFEAARAVTETLYGDVLTALAAHERPALRSDQNQWRRAARQHCNRLAPLRGEAGAPGNNRHHACMIQQHMERRQALRHWLMNGYIVD</sequence>
<evidence type="ECO:0000259" key="2">
    <source>
        <dbReference type="Pfam" id="PF07007"/>
    </source>
</evidence>
<keyword evidence="1" id="KW-0732">Signal</keyword>
<evidence type="ECO:0000313" key="4">
    <source>
        <dbReference type="Proteomes" id="UP001237156"/>
    </source>
</evidence>
<dbReference type="RefSeq" id="WP_279524230.1">
    <property type="nucleotide sequence ID" value="NZ_JARVII010000009.1"/>
</dbReference>
<organism evidence="3 4">
    <name type="scientific">Ottowia cancrivicina</name>
    <dbReference type="NCBI Taxonomy" id="3040346"/>
    <lineage>
        <taxon>Bacteria</taxon>
        <taxon>Pseudomonadati</taxon>
        <taxon>Pseudomonadota</taxon>
        <taxon>Betaproteobacteria</taxon>
        <taxon>Burkholderiales</taxon>
        <taxon>Comamonadaceae</taxon>
        <taxon>Ottowia</taxon>
    </lineage>
</organism>
<dbReference type="InterPro" id="IPR009739">
    <property type="entry name" value="LprI-like_N"/>
</dbReference>
<feature type="domain" description="Lysozyme inhibitor LprI-like N-terminal" evidence="2">
    <location>
        <begin position="38"/>
        <end position="119"/>
    </location>
</feature>
<feature type="signal peptide" evidence="1">
    <location>
        <begin position="1"/>
        <end position="25"/>
    </location>
</feature>
<evidence type="ECO:0000313" key="3">
    <source>
        <dbReference type="EMBL" id="MDG9699301.1"/>
    </source>
</evidence>
<dbReference type="Proteomes" id="UP001237156">
    <property type="component" value="Unassembled WGS sequence"/>
</dbReference>
<reference evidence="3 4" key="1">
    <citation type="submission" date="2023-04" db="EMBL/GenBank/DDBJ databases">
        <title>Ottowia paracancer sp. nov., isolated from human stomach.</title>
        <authorList>
            <person name="Song Y."/>
        </authorList>
    </citation>
    <scope>NUCLEOTIDE SEQUENCE [LARGE SCALE GENOMIC DNA]</scope>
    <source>
        <strain evidence="3 4">10c7w1</strain>
    </source>
</reference>
<gene>
    <name evidence="3" type="ORF">QB898_06120</name>
</gene>
<dbReference type="EMBL" id="JARVII010000009">
    <property type="protein sequence ID" value="MDG9699301.1"/>
    <property type="molecule type" value="Genomic_DNA"/>
</dbReference>
<dbReference type="AlphaFoldDB" id="A0AAW6RL16"/>
<accession>A0AAW6RL16</accession>
<dbReference type="Gene3D" id="1.20.1270.180">
    <property type="match status" value="1"/>
</dbReference>
<dbReference type="Pfam" id="PF07007">
    <property type="entry name" value="LprI"/>
    <property type="match status" value="1"/>
</dbReference>
<protein>
    <submittedName>
        <fullName evidence="3">Lysozyme inhibitor LprI family protein</fullName>
    </submittedName>
</protein>
<name>A0AAW6RL16_9BURK</name>